<gene>
    <name evidence="1" type="ORF">K9D25_24830</name>
</gene>
<name>A0A9E7D7U5_9HYPH</name>
<accession>A0A9E7D7U5</accession>
<dbReference type="Proteomes" id="UP000831684">
    <property type="component" value="Plasmid pE"/>
</dbReference>
<proteinExistence type="predicted"/>
<dbReference type="AlphaFoldDB" id="A0A9E7D7U5"/>
<organism evidence="1 2">
    <name type="scientific">Ancylobacter polymorphus</name>
    <dbReference type="NCBI Taxonomy" id="223390"/>
    <lineage>
        <taxon>Bacteria</taxon>
        <taxon>Pseudomonadati</taxon>
        <taxon>Pseudomonadota</taxon>
        <taxon>Alphaproteobacteria</taxon>
        <taxon>Hyphomicrobiales</taxon>
        <taxon>Xanthobacteraceae</taxon>
        <taxon>Ancylobacter</taxon>
    </lineage>
</organism>
<geneLocation type="plasmid" evidence="1 2">
    <name>pE</name>
</geneLocation>
<protein>
    <submittedName>
        <fullName evidence="1">Uncharacterized protein</fullName>
    </submittedName>
</protein>
<keyword evidence="1" id="KW-0614">Plasmid</keyword>
<evidence type="ECO:0000313" key="1">
    <source>
        <dbReference type="EMBL" id="UOK73970.1"/>
    </source>
</evidence>
<evidence type="ECO:0000313" key="2">
    <source>
        <dbReference type="Proteomes" id="UP000831684"/>
    </source>
</evidence>
<dbReference type="KEGG" id="apol:K9D25_24830"/>
<reference evidence="1" key="1">
    <citation type="submission" date="2021-09" db="EMBL/GenBank/DDBJ databases">
        <title>Network and meta-omics reveal the key degrader and cooperation patterns in an efficient 1,4-dioxane-degrading microbial community.</title>
        <authorList>
            <person name="Dai C."/>
        </authorList>
    </citation>
    <scope>NUCLEOTIDE SEQUENCE</scope>
    <source>
        <strain evidence="1">ZM13</strain>
        <plasmid evidence="1">pE</plasmid>
    </source>
</reference>
<dbReference type="RefSeq" id="WP_244451537.1">
    <property type="nucleotide sequence ID" value="NZ_CP083244.1"/>
</dbReference>
<dbReference type="EMBL" id="CP083244">
    <property type="protein sequence ID" value="UOK73970.1"/>
    <property type="molecule type" value="Genomic_DNA"/>
</dbReference>
<sequence>MFDKIGRHGKLKIGSPGELKKIAKTTVQVGALLAGSASDVAKVSRGEKVNYDKAYSQLQDRHFRDTTKKPKKKFW</sequence>